<sequence>MSDNQFDSLQAFLTGTPAIEGPIGQGMNEGMWWVKFRIDIKHPLAWQVVQEIGHVVNYLSLNEKLPTTFYPVSPPPYMNGGPEDFLSWVIENTDKEFVPDTLKTWLEGRLPQPVNDESAWLTDDDEE</sequence>
<organism evidence="1 2">
    <name type="scientific">Hymenobacter ruricola</name>
    <dbReference type="NCBI Taxonomy" id="2791023"/>
    <lineage>
        <taxon>Bacteria</taxon>
        <taxon>Pseudomonadati</taxon>
        <taxon>Bacteroidota</taxon>
        <taxon>Cytophagia</taxon>
        <taxon>Cytophagales</taxon>
        <taxon>Hymenobacteraceae</taxon>
        <taxon>Hymenobacter</taxon>
    </lineage>
</organism>
<evidence type="ECO:0000313" key="2">
    <source>
        <dbReference type="Proteomes" id="UP000618931"/>
    </source>
</evidence>
<gene>
    <name evidence="1" type="ORF">I2H31_08905</name>
</gene>
<dbReference type="EMBL" id="JADQDM010000003">
    <property type="protein sequence ID" value="MBF9221222.1"/>
    <property type="molecule type" value="Genomic_DNA"/>
</dbReference>
<dbReference type="RefSeq" id="WP_196292673.1">
    <property type="nucleotide sequence ID" value="NZ_JADQDM010000003.1"/>
</dbReference>
<reference evidence="1 2" key="1">
    <citation type="submission" date="2020-11" db="EMBL/GenBank/DDBJ databases">
        <authorList>
            <person name="Kim M.K."/>
        </authorList>
    </citation>
    <scope>NUCLEOTIDE SEQUENCE [LARGE SCALE GENOMIC DNA]</scope>
    <source>
        <strain evidence="1 2">BT662</strain>
    </source>
</reference>
<proteinExistence type="predicted"/>
<keyword evidence="2" id="KW-1185">Reference proteome</keyword>
<dbReference type="Proteomes" id="UP000618931">
    <property type="component" value="Unassembled WGS sequence"/>
</dbReference>
<protein>
    <recommendedName>
        <fullName evidence="3">Minor tail protein</fullName>
    </recommendedName>
</protein>
<evidence type="ECO:0008006" key="3">
    <source>
        <dbReference type="Google" id="ProtNLM"/>
    </source>
</evidence>
<evidence type="ECO:0000313" key="1">
    <source>
        <dbReference type="EMBL" id="MBF9221222.1"/>
    </source>
</evidence>
<name>A0ABS0I3Q3_9BACT</name>
<comment type="caution">
    <text evidence="1">The sequence shown here is derived from an EMBL/GenBank/DDBJ whole genome shotgun (WGS) entry which is preliminary data.</text>
</comment>
<accession>A0ABS0I3Q3</accession>